<sequence>MNPFTNSIYSRLFWRKANNLLTTIISANSLTGNIINKNSRVGYIYSLSIILLFAACNGKIENTEEKSATGIRPWSENPGYWEYKGKPLLLLGASNNDNLFQLPNLKSHLDSIAMIGGNYVRNTMSDRDETDEKAFLKNEDGKYNLEQWNPIYWQKFEDLLKLAQERGIIVQIEIWDRFDHAREQWQTDPFNPKNNINYTYIEAKLDSLYPDHPGQNKQPFFFTPPSLEDNQLLLKYQQAFVEKLLSISLDFNNVLYCLDNETSGKEEWATYWAAFLREKSGEKTIVLTEMWDHWDLKSAEHKRTLDHPERYDFIDISQNSHQTGEINWHNAQYVFNYIKSNPRPVNSVKIYGSDAHGAWLSRGITTQHAVETFFRNILGGFASSRFHRPPHGLGLSNPSIQSIRTIRKIEEKVKFWDLKPMMDRLSDRVENEAFLIGKIDETYLLYFPSEGEVKLDLNAHNKEFKMSWINLKNSEWEEPILLKGGNKLSIKTLTNAGSLALIQAK</sequence>
<keyword evidence="2" id="KW-1185">Reference proteome</keyword>
<dbReference type="SUPFAM" id="SSF51445">
    <property type="entry name" value="(Trans)glycosidases"/>
    <property type="match status" value="1"/>
</dbReference>
<dbReference type="Proteomes" id="UP000001635">
    <property type="component" value="Chromosome"/>
</dbReference>
<evidence type="ECO:0008006" key="3">
    <source>
        <dbReference type="Google" id="ProtNLM"/>
    </source>
</evidence>
<proteinExistence type="predicted"/>
<evidence type="ECO:0000313" key="2">
    <source>
        <dbReference type="Proteomes" id="UP000001635"/>
    </source>
</evidence>
<dbReference type="KEGG" id="cmr:Cycma_2756"/>
<evidence type="ECO:0000313" key="1">
    <source>
        <dbReference type="EMBL" id="AEL26495.1"/>
    </source>
</evidence>
<name>G0IZZ3_CYCMS</name>
<dbReference type="Gene3D" id="3.20.20.80">
    <property type="entry name" value="Glycosidases"/>
    <property type="match status" value="1"/>
</dbReference>
<gene>
    <name evidence="1" type="ordered locus">Cycma_2756</name>
</gene>
<accession>G0IZZ3</accession>
<dbReference type="STRING" id="880070.Cycma_2756"/>
<dbReference type="eggNOG" id="ENOG502ZAG2">
    <property type="taxonomic scope" value="Bacteria"/>
</dbReference>
<dbReference type="EMBL" id="CP002955">
    <property type="protein sequence ID" value="AEL26495.1"/>
    <property type="molecule type" value="Genomic_DNA"/>
</dbReference>
<dbReference type="AlphaFoldDB" id="G0IZZ3"/>
<dbReference type="InterPro" id="IPR017853">
    <property type="entry name" value="GH"/>
</dbReference>
<dbReference type="HOGENOM" id="CLU_539381_0_0_10"/>
<dbReference type="OrthoDB" id="630458at2"/>
<protein>
    <recommendedName>
        <fullName evidence="3">Collagen-binding domain-containing protein</fullName>
    </recommendedName>
</protein>
<dbReference type="RefSeq" id="WP_014020786.1">
    <property type="nucleotide sequence ID" value="NC_015914.1"/>
</dbReference>
<reference evidence="2" key="1">
    <citation type="submission" date="2011-07" db="EMBL/GenBank/DDBJ databases">
        <title>The complete genome of Cyclobacterium marinum DSM 745.</title>
        <authorList>
            <person name="Lucas S."/>
            <person name="Han J."/>
            <person name="Lapidus A."/>
            <person name="Bruce D."/>
            <person name="Goodwin L."/>
            <person name="Pitluck S."/>
            <person name="Peters L."/>
            <person name="Kyrpides N."/>
            <person name="Mavromatis K."/>
            <person name="Ivanova N."/>
            <person name="Ovchinnikova G."/>
            <person name="Chertkov O."/>
            <person name="Detter J.C."/>
            <person name="Tapia R."/>
            <person name="Han C."/>
            <person name="Land M."/>
            <person name="Hauser L."/>
            <person name="Markowitz V."/>
            <person name="Cheng J.-F."/>
            <person name="Hugenholtz P."/>
            <person name="Woyke T."/>
            <person name="Wu D."/>
            <person name="Tindall B."/>
            <person name="Schuetze A."/>
            <person name="Brambilla E."/>
            <person name="Klenk H.-P."/>
            <person name="Eisen J.A."/>
        </authorList>
    </citation>
    <scope>NUCLEOTIDE SEQUENCE [LARGE SCALE GENOMIC DNA]</scope>
    <source>
        <strain evidence="2">ATCC 25205 / DSM 745 / LMG 13164 / NCIMB 1802</strain>
    </source>
</reference>
<organism evidence="1 2">
    <name type="scientific">Cyclobacterium marinum (strain ATCC 25205 / DSM 745 / LMG 13164 / NCIMB 1802)</name>
    <name type="common">Flectobacillus marinus</name>
    <dbReference type="NCBI Taxonomy" id="880070"/>
    <lineage>
        <taxon>Bacteria</taxon>
        <taxon>Pseudomonadati</taxon>
        <taxon>Bacteroidota</taxon>
        <taxon>Cytophagia</taxon>
        <taxon>Cytophagales</taxon>
        <taxon>Cyclobacteriaceae</taxon>
        <taxon>Cyclobacterium</taxon>
    </lineage>
</organism>